<name>A0AAD7AQG3_9AGAR</name>
<dbReference type="Proteomes" id="UP001218218">
    <property type="component" value="Unassembled WGS sequence"/>
</dbReference>
<dbReference type="EMBL" id="JARIHO010000002">
    <property type="protein sequence ID" value="KAJ7366112.1"/>
    <property type="molecule type" value="Genomic_DNA"/>
</dbReference>
<evidence type="ECO:0000313" key="4">
    <source>
        <dbReference type="Proteomes" id="UP001218218"/>
    </source>
</evidence>
<dbReference type="InterPro" id="IPR018571">
    <property type="entry name" value="Membrane_anchor_Opy2_N"/>
</dbReference>
<proteinExistence type="predicted"/>
<reference evidence="3" key="1">
    <citation type="submission" date="2023-03" db="EMBL/GenBank/DDBJ databases">
        <title>Massive genome expansion in bonnet fungi (Mycena s.s.) driven by repeated elements and novel gene families across ecological guilds.</title>
        <authorList>
            <consortium name="Lawrence Berkeley National Laboratory"/>
            <person name="Harder C.B."/>
            <person name="Miyauchi S."/>
            <person name="Viragh M."/>
            <person name="Kuo A."/>
            <person name="Thoen E."/>
            <person name="Andreopoulos B."/>
            <person name="Lu D."/>
            <person name="Skrede I."/>
            <person name="Drula E."/>
            <person name="Henrissat B."/>
            <person name="Morin E."/>
            <person name="Kohler A."/>
            <person name="Barry K."/>
            <person name="LaButti K."/>
            <person name="Morin E."/>
            <person name="Salamov A."/>
            <person name="Lipzen A."/>
            <person name="Mereny Z."/>
            <person name="Hegedus B."/>
            <person name="Baldrian P."/>
            <person name="Stursova M."/>
            <person name="Weitz H."/>
            <person name="Taylor A."/>
            <person name="Grigoriev I.V."/>
            <person name="Nagy L.G."/>
            <person name="Martin F."/>
            <person name="Kauserud H."/>
        </authorList>
    </citation>
    <scope>NUCLEOTIDE SEQUENCE</scope>
    <source>
        <strain evidence="3">CBHHK002</strain>
    </source>
</reference>
<evidence type="ECO:0000256" key="1">
    <source>
        <dbReference type="SAM" id="SignalP"/>
    </source>
</evidence>
<evidence type="ECO:0000313" key="3">
    <source>
        <dbReference type="EMBL" id="KAJ7366112.1"/>
    </source>
</evidence>
<comment type="caution">
    <text evidence="3">The sequence shown here is derived from an EMBL/GenBank/DDBJ whole genome shotgun (WGS) entry which is preliminary data.</text>
</comment>
<dbReference type="Pfam" id="PF09463">
    <property type="entry name" value="Opy2"/>
    <property type="match status" value="1"/>
</dbReference>
<accession>A0AAD7AQG3</accession>
<keyword evidence="1" id="KW-0732">Signal</keyword>
<gene>
    <name evidence="3" type="ORF">DFH08DRAFT_833533</name>
</gene>
<evidence type="ECO:0000259" key="2">
    <source>
        <dbReference type="Pfam" id="PF09463"/>
    </source>
</evidence>
<feature type="signal peptide" evidence="1">
    <location>
        <begin position="1"/>
        <end position="19"/>
    </location>
</feature>
<feature type="domain" description="Membrane anchor Opy2 N-terminal" evidence="2">
    <location>
        <begin position="28"/>
        <end position="60"/>
    </location>
</feature>
<organism evidence="3 4">
    <name type="scientific">Mycena albidolilacea</name>
    <dbReference type="NCBI Taxonomy" id="1033008"/>
    <lineage>
        <taxon>Eukaryota</taxon>
        <taxon>Fungi</taxon>
        <taxon>Dikarya</taxon>
        <taxon>Basidiomycota</taxon>
        <taxon>Agaricomycotina</taxon>
        <taxon>Agaricomycetes</taxon>
        <taxon>Agaricomycetidae</taxon>
        <taxon>Agaricales</taxon>
        <taxon>Marasmiineae</taxon>
        <taxon>Mycenaceae</taxon>
        <taxon>Mycena</taxon>
    </lineage>
</organism>
<sequence>MMRLLALLVVASILAPAMAQSAAPSTGCIVCPSVPACNCAENQQCVLTPRTCNTCASISCTTNDGPSSGSALAAPSSTGSALRSGVNSGICAGVIVGLAALGLVR</sequence>
<dbReference type="AlphaFoldDB" id="A0AAD7AQG3"/>
<feature type="chain" id="PRO_5042104874" description="Membrane anchor Opy2 N-terminal domain-containing protein" evidence="1">
    <location>
        <begin position="20"/>
        <end position="105"/>
    </location>
</feature>
<keyword evidence="4" id="KW-1185">Reference proteome</keyword>
<protein>
    <recommendedName>
        <fullName evidence="2">Membrane anchor Opy2 N-terminal domain-containing protein</fullName>
    </recommendedName>
</protein>